<dbReference type="InterPro" id="IPR051150">
    <property type="entry name" value="SWT21/TCAB1_mRNA_Telomere"/>
</dbReference>
<dbReference type="PROSITE" id="PS00678">
    <property type="entry name" value="WD_REPEATS_1"/>
    <property type="match status" value="1"/>
</dbReference>
<protein>
    <recommendedName>
        <fullName evidence="4">WD repeat-containing protein 79</fullName>
    </recommendedName>
</protein>
<dbReference type="Gene3D" id="2.130.10.10">
    <property type="entry name" value="YVTN repeat-like/Quinoprotein amine dehydrogenase"/>
    <property type="match status" value="1"/>
</dbReference>
<feature type="region of interest" description="Disordered" evidence="6">
    <location>
        <begin position="1"/>
        <end position="41"/>
    </location>
</feature>
<keyword evidence="1 5" id="KW-0853">WD repeat</keyword>
<dbReference type="Pfam" id="PF00400">
    <property type="entry name" value="WD40"/>
    <property type="match status" value="2"/>
</dbReference>
<dbReference type="SMART" id="SM00320">
    <property type="entry name" value="WD40"/>
    <property type="match status" value="4"/>
</dbReference>
<dbReference type="InterPro" id="IPR036322">
    <property type="entry name" value="WD40_repeat_dom_sf"/>
</dbReference>
<dbReference type="EMBL" id="JADBJN010000001">
    <property type="protein sequence ID" value="KAG5682830.1"/>
    <property type="molecule type" value="Genomic_DNA"/>
</dbReference>
<dbReference type="GO" id="GO:0003723">
    <property type="term" value="F:RNA binding"/>
    <property type="evidence" value="ECO:0007669"/>
    <property type="project" value="TreeGrafter"/>
</dbReference>
<reference evidence="7" key="1">
    <citation type="submission" date="2021-03" db="EMBL/GenBank/DDBJ databases">
        <title>Chromosome level genome of the anhydrobiotic midge Polypedilum vanderplanki.</title>
        <authorList>
            <person name="Yoshida Y."/>
            <person name="Kikawada T."/>
            <person name="Gusev O."/>
        </authorList>
    </citation>
    <scope>NUCLEOTIDE SEQUENCE</scope>
    <source>
        <strain evidence="7">NIAS01</strain>
        <tissue evidence="7">Whole body or cell culture</tissue>
    </source>
</reference>
<dbReference type="PANTHER" id="PTHR13211:SF0">
    <property type="entry name" value="TELOMERASE CAJAL BODY PROTEIN 1"/>
    <property type="match status" value="1"/>
</dbReference>
<feature type="repeat" description="WD" evidence="5">
    <location>
        <begin position="262"/>
        <end position="304"/>
    </location>
</feature>
<feature type="compositionally biased region" description="Basic and acidic residues" evidence="6">
    <location>
        <begin position="1"/>
        <end position="10"/>
    </location>
</feature>
<dbReference type="InterPro" id="IPR001680">
    <property type="entry name" value="WD40_rpt"/>
</dbReference>
<keyword evidence="2" id="KW-0677">Repeat</keyword>
<feature type="compositionally biased region" description="Basic and acidic residues" evidence="6">
    <location>
        <begin position="22"/>
        <end position="41"/>
    </location>
</feature>
<feature type="compositionally biased region" description="Acidic residues" evidence="6">
    <location>
        <begin position="12"/>
        <end position="21"/>
    </location>
</feature>
<evidence type="ECO:0000256" key="1">
    <source>
        <dbReference type="ARBA" id="ARBA00022574"/>
    </source>
</evidence>
<dbReference type="GO" id="GO:0015030">
    <property type="term" value="C:Cajal body"/>
    <property type="evidence" value="ECO:0007669"/>
    <property type="project" value="TreeGrafter"/>
</dbReference>
<accession>A0A9J6CMJ2</accession>
<sequence length="414" mass="47436">MEENSEKIEESIAMEEDITEENETKPDSSEENKEMKDEQELAEIQNEKEKNWFKNKQVIELGKIDYKNTSNQHYFQGNLFSPDGTCILTAVNAKGILVFELPHDLYNKNEISTERDINILKPVINIKTVGNVYDFCWYPHLNSMDPETCFFLASCQNEPLKCYDAFNGSYKCAYRAYDYADELEAALSCCFSGDGSLIFTGLRKGIAIFNTSVPGRDYDMINLKKPVSCIAANYYYNEIAAGSWNKTITLIDSRDYLVTDELNGHKQGVTFLKYSTNGEYLISGSRKDSNLLMWDMRNRSLPLYKFSRRVDTNQRVQFDISYNSNWLVSGDTNGIVHVWGLNDLDENAFPKENQYQLHEDACTGVSLHNYLPILATSSGQFKFDNNIDDDDGQISTEPEKIENSLVLWWISETT</sequence>
<evidence type="ECO:0000256" key="3">
    <source>
        <dbReference type="ARBA" id="ARBA00038279"/>
    </source>
</evidence>
<comment type="caution">
    <text evidence="7">The sequence shown here is derived from an EMBL/GenBank/DDBJ whole genome shotgun (WGS) entry which is preliminary data.</text>
</comment>
<gene>
    <name evidence="7" type="ORF">PVAND_012154</name>
</gene>
<dbReference type="InterPro" id="IPR015943">
    <property type="entry name" value="WD40/YVTN_repeat-like_dom_sf"/>
</dbReference>
<dbReference type="GO" id="GO:0030576">
    <property type="term" value="P:Cajal body organization"/>
    <property type="evidence" value="ECO:0007669"/>
    <property type="project" value="TreeGrafter"/>
</dbReference>
<dbReference type="PANTHER" id="PTHR13211">
    <property type="entry name" value="TELOMERASE CAJAL BODY PROTEIN 1"/>
    <property type="match status" value="1"/>
</dbReference>
<proteinExistence type="inferred from homology"/>
<dbReference type="SUPFAM" id="SSF50978">
    <property type="entry name" value="WD40 repeat-like"/>
    <property type="match status" value="1"/>
</dbReference>
<name>A0A9J6CMJ2_POLVA</name>
<evidence type="ECO:0000256" key="4">
    <source>
        <dbReference type="ARBA" id="ARBA00041558"/>
    </source>
</evidence>
<dbReference type="AlphaFoldDB" id="A0A9J6CMJ2"/>
<comment type="similarity">
    <text evidence="3">Belongs to the TCAB1 family.</text>
</comment>
<evidence type="ECO:0000256" key="6">
    <source>
        <dbReference type="SAM" id="MobiDB-lite"/>
    </source>
</evidence>
<evidence type="ECO:0000256" key="5">
    <source>
        <dbReference type="PROSITE-ProRule" id="PRU00221"/>
    </source>
</evidence>
<organism evidence="7 8">
    <name type="scientific">Polypedilum vanderplanki</name>
    <name type="common">Sleeping chironomid midge</name>
    <dbReference type="NCBI Taxonomy" id="319348"/>
    <lineage>
        <taxon>Eukaryota</taxon>
        <taxon>Metazoa</taxon>
        <taxon>Ecdysozoa</taxon>
        <taxon>Arthropoda</taxon>
        <taxon>Hexapoda</taxon>
        <taxon>Insecta</taxon>
        <taxon>Pterygota</taxon>
        <taxon>Neoptera</taxon>
        <taxon>Endopterygota</taxon>
        <taxon>Diptera</taxon>
        <taxon>Nematocera</taxon>
        <taxon>Chironomoidea</taxon>
        <taxon>Chironomidae</taxon>
        <taxon>Chironominae</taxon>
        <taxon>Polypedilum</taxon>
        <taxon>Polypedilum</taxon>
    </lineage>
</organism>
<dbReference type="OrthoDB" id="239865at2759"/>
<evidence type="ECO:0000313" key="8">
    <source>
        <dbReference type="Proteomes" id="UP001107558"/>
    </source>
</evidence>
<dbReference type="InterPro" id="IPR019775">
    <property type="entry name" value="WD40_repeat_CS"/>
</dbReference>
<evidence type="ECO:0000256" key="2">
    <source>
        <dbReference type="ARBA" id="ARBA00022737"/>
    </source>
</evidence>
<dbReference type="PROSITE" id="PS50082">
    <property type="entry name" value="WD_REPEATS_2"/>
    <property type="match status" value="1"/>
</dbReference>
<evidence type="ECO:0000313" key="7">
    <source>
        <dbReference type="EMBL" id="KAG5682830.1"/>
    </source>
</evidence>
<dbReference type="Proteomes" id="UP001107558">
    <property type="component" value="Chromosome 1"/>
</dbReference>
<keyword evidence="8" id="KW-1185">Reference proteome</keyword>